<dbReference type="EMBL" id="CP032125">
    <property type="protein sequence ID" value="AXX97523.1"/>
    <property type="molecule type" value="Genomic_DNA"/>
</dbReference>
<organism evidence="1 2">
    <name type="scientific">Profundibacter amoris</name>
    <dbReference type="NCBI Taxonomy" id="2171755"/>
    <lineage>
        <taxon>Bacteria</taxon>
        <taxon>Pseudomonadati</taxon>
        <taxon>Pseudomonadota</taxon>
        <taxon>Alphaproteobacteria</taxon>
        <taxon>Rhodobacterales</taxon>
        <taxon>Paracoccaceae</taxon>
        <taxon>Profundibacter</taxon>
    </lineage>
</organism>
<proteinExistence type="predicted"/>
<gene>
    <name evidence="1" type="ORF">BAR1_05980</name>
</gene>
<dbReference type="RefSeq" id="WP_118942180.1">
    <property type="nucleotide sequence ID" value="NZ_CP032125.1"/>
</dbReference>
<keyword evidence="2" id="KW-1185">Reference proteome</keyword>
<dbReference type="KEGG" id="pamo:BAR1_05980"/>
<accession>A0A347UF95</accession>
<evidence type="ECO:0000313" key="1">
    <source>
        <dbReference type="EMBL" id="AXX97523.1"/>
    </source>
</evidence>
<dbReference type="OrthoDB" id="7874279at2"/>
<dbReference type="AlphaFoldDB" id="A0A347UF95"/>
<name>A0A347UF95_9RHOB</name>
<dbReference type="Proteomes" id="UP000261704">
    <property type="component" value="Chromosome"/>
</dbReference>
<protein>
    <submittedName>
        <fullName evidence="1">Uncharacterized protein</fullName>
    </submittedName>
</protein>
<sequence>MKLNKWFDGILVGSVVVASAASATNYKCDIKVRGINGGISPVLVFSINDDETEAMVYDAYVQKVYDRPIEAKIVVANAKRYTLKWSVAIKSDSDGQTLPRIDYRATYVKRTHKLSITGFPIGYDNQFTGTGKCAVTK</sequence>
<reference evidence="1 2" key="1">
    <citation type="submission" date="2018-09" db="EMBL/GenBank/DDBJ databases">
        <title>Profundibacter amoris BAR1 gen. nov., sp. nov., a new member of the Roseobacter clade isolated at Lokis Castle Vent Field on the Arctic Mid-Oceanic Ridge.</title>
        <authorList>
            <person name="Le Moine Bauer S."/>
            <person name="Sjoeberg A.G."/>
            <person name="L'Haridon S."/>
            <person name="Stokke R."/>
            <person name="Roalkvam I."/>
            <person name="Steen I.H."/>
            <person name="Dahle H."/>
        </authorList>
    </citation>
    <scope>NUCLEOTIDE SEQUENCE [LARGE SCALE GENOMIC DNA]</scope>
    <source>
        <strain evidence="1 2">BAR1</strain>
    </source>
</reference>
<evidence type="ECO:0000313" key="2">
    <source>
        <dbReference type="Proteomes" id="UP000261704"/>
    </source>
</evidence>